<comment type="similarity">
    <text evidence="1">Belongs to the SufE family.</text>
</comment>
<dbReference type="InterPro" id="IPR003808">
    <property type="entry name" value="Fe-S_metab-assoc_dom"/>
</dbReference>
<keyword evidence="4" id="KW-1185">Reference proteome</keyword>
<accession>A0ABQ5W4N6</accession>
<reference evidence="4" key="1">
    <citation type="journal article" date="2019" name="Int. J. Syst. Evol. Microbiol.">
        <title>The Global Catalogue of Microorganisms (GCM) 10K type strain sequencing project: providing services to taxonomists for standard genome sequencing and annotation.</title>
        <authorList>
            <consortium name="The Broad Institute Genomics Platform"/>
            <consortium name="The Broad Institute Genome Sequencing Center for Infectious Disease"/>
            <person name="Wu L."/>
            <person name="Ma J."/>
        </authorList>
    </citation>
    <scope>NUCLEOTIDE SEQUENCE [LARGE SCALE GENOMIC DNA]</scope>
    <source>
        <strain evidence="4">NBRC 112416</strain>
    </source>
</reference>
<name>A0ABQ5W4N6_9HYPH</name>
<evidence type="ECO:0000313" key="3">
    <source>
        <dbReference type="EMBL" id="GLQ55029.1"/>
    </source>
</evidence>
<evidence type="ECO:0000259" key="2">
    <source>
        <dbReference type="Pfam" id="PF02657"/>
    </source>
</evidence>
<protein>
    <submittedName>
        <fullName evidence="3">Cysteine desulfurization protein SufE</fullName>
    </submittedName>
</protein>
<dbReference type="EMBL" id="BSNS01000011">
    <property type="protein sequence ID" value="GLQ55029.1"/>
    <property type="molecule type" value="Genomic_DNA"/>
</dbReference>
<dbReference type="Gene3D" id="3.90.1010.10">
    <property type="match status" value="1"/>
</dbReference>
<sequence>MSDPTAFQDIAENLSFLDDWEDRYRYLIELGQALPKLDPADRTPQNKVNGCVSQVWLVSEKSQAPDGRPALVYRGESDAMIVQGLVAVLLALYSGRPLEEIAGTDAVALFDEMGLREHLTTQRSNGLVAMVNRIRTEAAAALS</sequence>
<evidence type="ECO:0000256" key="1">
    <source>
        <dbReference type="ARBA" id="ARBA00010282"/>
    </source>
</evidence>
<dbReference type="PANTHER" id="PTHR43597">
    <property type="entry name" value="SULFUR ACCEPTOR PROTEIN CSDE"/>
    <property type="match status" value="1"/>
</dbReference>
<dbReference type="Proteomes" id="UP001156691">
    <property type="component" value="Unassembled WGS sequence"/>
</dbReference>
<dbReference type="RefSeq" id="WP_284340469.1">
    <property type="nucleotide sequence ID" value="NZ_BSNS01000011.1"/>
</dbReference>
<feature type="domain" description="Fe-S metabolism associated" evidence="2">
    <location>
        <begin position="12"/>
        <end position="136"/>
    </location>
</feature>
<dbReference type="Pfam" id="PF02657">
    <property type="entry name" value="SufE"/>
    <property type="match status" value="1"/>
</dbReference>
<dbReference type="PANTHER" id="PTHR43597:SF5">
    <property type="entry name" value="SUFE-LIKE PROTEIN 2, CHLOROPLASTIC"/>
    <property type="match status" value="1"/>
</dbReference>
<proteinExistence type="inferred from homology"/>
<dbReference type="SUPFAM" id="SSF82649">
    <property type="entry name" value="SufE/NifU"/>
    <property type="match status" value="1"/>
</dbReference>
<organism evidence="3 4">
    <name type="scientific">Devosia nitrariae</name>
    <dbReference type="NCBI Taxonomy" id="2071872"/>
    <lineage>
        <taxon>Bacteria</taxon>
        <taxon>Pseudomonadati</taxon>
        <taxon>Pseudomonadota</taxon>
        <taxon>Alphaproteobacteria</taxon>
        <taxon>Hyphomicrobiales</taxon>
        <taxon>Devosiaceae</taxon>
        <taxon>Devosia</taxon>
    </lineage>
</organism>
<gene>
    <name evidence="3" type="ORF">GCM10010862_22880</name>
</gene>
<evidence type="ECO:0000313" key="4">
    <source>
        <dbReference type="Proteomes" id="UP001156691"/>
    </source>
</evidence>
<comment type="caution">
    <text evidence="3">The sequence shown here is derived from an EMBL/GenBank/DDBJ whole genome shotgun (WGS) entry which is preliminary data.</text>
</comment>